<dbReference type="SUPFAM" id="SSF56925">
    <property type="entry name" value="OMPA-like"/>
    <property type="match status" value="1"/>
</dbReference>
<accession>A0ABT1C1L8</accession>
<feature type="compositionally biased region" description="Low complexity" evidence="1">
    <location>
        <begin position="162"/>
        <end position="171"/>
    </location>
</feature>
<dbReference type="EMBL" id="JAMXLY010000070">
    <property type="protein sequence ID" value="MCO6026533.1"/>
    <property type="molecule type" value="Genomic_DNA"/>
</dbReference>
<protein>
    <submittedName>
        <fullName evidence="4">Porin family protein</fullName>
    </submittedName>
</protein>
<organism evidence="4 5">
    <name type="scientific">Segatella cerevisiae</name>
    <dbReference type="NCBI Taxonomy" id="2053716"/>
    <lineage>
        <taxon>Bacteria</taxon>
        <taxon>Pseudomonadati</taxon>
        <taxon>Bacteroidota</taxon>
        <taxon>Bacteroidia</taxon>
        <taxon>Bacteroidales</taxon>
        <taxon>Prevotellaceae</taxon>
        <taxon>Segatella</taxon>
    </lineage>
</organism>
<feature type="transmembrane region" description="Helical" evidence="2">
    <location>
        <begin position="51"/>
        <end position="72"/>
    </location>
</feature>
<dbReference type="Pfam" id="PF13568">
    <property type="entry name" value="OMP_b-brl_2"/>
    <property type="match status" value="1"/>
</dbReference>
<dbReference type="InterPro" id="IPR025665">
    <property type="entry name" value="Beta-barrel_OMP_2"/>
</dbReference>
<name>A0ABT1C1L8_9BACT</name>
<evidence type="ECO:0000313" key="5">
    <source>
        <dbReference type="Proteomes" id="UP001204015"/>
    </source>
</evidence>
<feature type="domain" description="Outer membrane protein beta-barrel" evidence="3">
    <location>
        <begin position="287"/>
        <end position="411"/>
    </location>
</feature>
<dbReference type="InterPro" id="IPR011250">
    <property type="entry name" value="OMP/PagP_B-barrel"/>
</dbReference>
<comment type="caution">
    <text evidence="4">The sequence shown here is derived from an EMBL/GenBank/DDBJ whole genome shotgun (WGS) entry which is preliminary data.</text>
</comment>
<keyword evidence="2" id="KW-0812">Transmembrane</keyword>
<sequence length="452" mass="49430">MKDQWIRDMRRLLDGYEKDPPDGLLDEVKQAIGERNLRPVPERKTRKIPLWLVRSVAAVAVAVGIGILVFHLPVTRERSEVQTAQESSRPPYRNGHTAIQQTESDHHPGTVAGVLASVERALSPMSSQGRKVHVLRSAPSSALLAKVNVPAQISSDHLESSVSIPSSGVSGFPENPLNPSLPQSAGSAGESSGRVRISRKEEGMNHQEYMASASLPAARHHRRKSVSIGPFCSGAMGGDDGSAGPEMVFADAAPYGPSESRAYPVMSGLVYGVDQLHTSTHYDQPVKLGLSLGYPVTDGLGLHVGIVYSLLSSDETRSNSTEEYKTHQKLHYVDLQLSASQSIWRKDHFHFYVTAGGGGARMVSGEAKTKYYVNDGLISTTKNDVKMHQLQWSVNGTAGVEYNFMPHVSLYVEPGISYYFKNGSQLHTYYRDKPLRPSLSIGLRFNIRDVGK</sequence>
<keyword evidence="2" id="KW-1133">Transmembrane helix</keyword>
<keyword evidence="2" id="KW-0472">Membrane</keyword>
<proteinExistence type="predicted"/>
<evidence type="ECO:0000313" key="4">
    <source>
        <dbReference type="EMBL" id="MCO6026533.1"/>
    </source>
</evidence>
<evidence type="ECO:0000256" key="2">
    <source>
        <dbReference type="SAM" id="Phobius"/>
    </source>
</evidence>
<reference evidence="4 5" key="1">
    <citation type="submission" date="2022-06" db="EMBL/GenBank/DDBJ databases">
        <title>A taxonomic note on the genus Prevotella: Description of four novel genera and emended description of the genera Hallella and Xylanibacter.</title>
        <authorList>
            <person name="Hitch T.C.A."/>
        </authorList>
    </citation>
    <scope>NUCLEOTIDE SEQUENCE [LARGE SCALE GENOMIC DNA]</scope>
    <source>
        <strain evidence="4 5">DSM 100619</strain>
    </source>
</reference>
<keyword evidence="5" id="KW-1185">Reference proteome</keyword>
<dbReference type="Proteomes" id="UP001204015">
    <property type="component" value="Unassembled WGS sequence"/>
</dbReference>
<feature type="region of interest" description="Disordered" evidence="1">
    <location>
        <begin position="162"/>
        <end position="195"/>
    </location>
</feature>
<evidence type="ECO:0000256" key="1">
    <source>
        <dbReference type="SAM" id="MobiDB-lite"/>
    </source>
</evidence>
<dbReference type="Gene3D" id="2.40.160.20">
    <property type="match status" value="1"/>
</dbReference>
<feature type="compositionally biased region" description="Polar residues" evidence="1">
    <location>
        <begin position="177"/>
        <end position="190"/>
    </location>
</feature>
<evidence type="ECO:0000259" key="3">
    <source>
        <dbReference type="Pfam" id="PF13568"/>
    </source>
</evidence>
<dbReference type="RefSeq" id="WP_252761883.1">
    <property type="nucleotide sequence ID" value="NZ_JAMXLY010000070.1"/>
</dbReference>
<gene>
    <name evidence="4" type="ORF">NG821_11930</name>
</gene>